<evidence type="ECO:0000313" key="1">
    <source>
        <dbReference type="EMBL" id="MPC25122.1"/>
    </source>
</evidence>
<dbReference type="Proteomes" id="UP000324222">
    <property type="component" value="Unassembled WGS sequence"/>
</dbReference>
<organism evidence="1 2">
    <name type="scientific">Portunus trituberculatus</name>
    <name type="common">Swimming crab</name>
    <name type="synonym">Neptunus trituberculatus</name>
    <dbReference type="NCBI Taxonomy" id="210409"/>
    <lineage>
        <taxon>Eukaryota</taxon>
        <taxon>Metazoa</taxon>
        <taxon>Ecdysozoa</taxon>
        <taxon>Arthropoda</taxon>
        <taxon>Crustacea</taxon>
        <taxon>Multicrustacea</taxon>
        <taxon>Malacostraca</taxon>
        <taxon>Eumalacostraca</taxon>
        <taxon>Eucarida</taxon>
        <taxon>Decapoda</taxon>
        <taxon>Pleocyemata</taxon>
        <taxon>Brachyura</taxon>
        <taxon>Eubrachyura</taxon>
        <taxon>Portunoidea</taxon>
        <taxon>Portunidae</taxon>
        <taxon>Portuninae</taxon>
        <taxon>Portunus</taxon>
    </lineage>
</organism>
<keyword evidence="2" id="KW-1185">Reference proteome</keyword>
<dbReference type="EMBL" id="VSRR010001419">
    <property type="protein sequence ID" value="MPC25122.1"/>
    <property type="molecule type" value="Genomic_DNA"/>
</dbReference>
<accession>A0A5B7DTY9</accession>
<protein>
    <submittedName>
        <fullName evidence="1">Uncharacterized protein</fullName>
    </submittedName>
</protein>
<gene>
    <name evidence="1" type="ORF">E2C01_018223</name>
</gene>
<reference evidence="1 2" key="1">
    <citation type="submission" date="2019-05" db="EMBL/GenBank/DDBJ databases">
        <title>Another draft genome of Portunus trituberculatus and its Hox gene families provides insights of decapod evolution.</title>
        <authorList>
            <person name="Jeong J.-H."/>
            <person name="Song I."/>
            <person name="Kim S."/>
            <person name="Choi T."/>
            <person name="Kim D."/>
            <person name="Ryu S."/>
            <person name="Kim W."/>
        </authorList>
    </citation>
    <scope>NUCLEOTIDE SEQUENCE [LARGE SCALE GENOMIC DNA]</scope>
    <source>
        <tissue evidence="1">Muscle</tissue>
    </source>
</reference>
<sequence>MGGNVCVLLSYKCCFRGLSTEPDADLIMILGRVVSCGANDATEPAAQELQGLQAPRHASESVTPVRVSHALASGVPRYLPHKSPRETQCCPKRFSAVNHDTTIVDGTVPVSMVTAWLALFSNELPKSEAAFTSSCNDIIAGYDTVQDPTLYPLTLNVNGTKSTAGFTTAADHLSFYSLDQLFSDNLNSLYNIKLAQTEPAHRHYVNYYGKTIDGAVFPATNTLIKQRALPLLHGAVRPGQDADALLGSVPRMTSKDSTVVHGIAQIWNCSAVVTEVCLLGSLIAEVEEIPQKLLPHLPPAPPLLATI</sequence>
<comment type="caution">
    <text evidence="1">The sequence shown here is derived from an EMBL/GenBank/DDBJ whole genome shotgun (WGS) entry which is preliminary data.</text>
</comment>
<evidence type="ECO:0000313" key="2">
    <source>
        <dbReference type="Proteomes" id="UP000324222"/>
    </source>
</evidence>
<proteinExistence type="predicted"/>
<name>A0A5B7DTY9_PORTR</name>
<dbReference type="AlphaFoldDB" id="A0A5B7DTY9"/>